<name>A0ABR2P0B4_9ROSI</name>
<protein>
    <submittedName>
        <fullName evidence="1">Uncharacterized protein</fullName>
    </submittedName>
</protein>
<organism evidence="1 2">
    <name type="scientific">Hibiscus sabdariffa</name>
    <name type="common">roselle</name>
    <dbReference type="NCBI Taxonomy" id="183260"/>
    <lineage>
        <taxon>Eukaryota</taxon>
        <taxon>Viridiplantae</taxon>
        <taxon>Streptophyta</taxon>
        <taxon>Embryophyta</taxon>
        <taxon>Tracheophyta</taxon>
        <taxon>Spermatophyta</taxon>
        <taxon>Magnoliopsida</taxon>
        <taxon>eudicotyledons</taxon>
        <taxon>Gunneridae</taxon>
        <taxon>Pentapetalae</taxon>
        <taxon>rosids</taxon>
        <taxon>malvids</taxon>
        <taxon>Malvales</taxon>
        <taxon>Malvaceae</taxon>
        <taxon>Malvoideae</taxon>
        <taxon>Hibiscus</taxon>
    </lineage>
</organism>
<evidence type="ECO:0000313" key="2">
    <source>
        <dbReference type="Proteomes" id="UP001396334"/>
    </source>
</evidence>
<accession>A0ABR2P0B4</accession>
<evidence type="ECO:0000313" key="1">
    <source>
        <dbReference type="EMBL" id="KAK8981751.1"/>
    </source>
</evidence>
<keyword evidence="2" id="KW-1185">Reference proteome</keyword>
<sequence>MVDVGGIASQLRFDSSGSLNPLEFPPLLVVAAVVVGRKVETYGIASEAVVNPSIEASDDIVAPGASSGKDWKFLFSGKFLSFFPPANQNGRVVVQPPKEVINLGAKQLEKALLGFRFRWGRE</sequence>
<reference evidence="1 2" key="1">
    <citation type="journal article" date="2024" name="G3 (Bethesda)">
        <title>Genome assembly of Hibiscus sabdariffa L. provides insights into metabolisms of medicinal natural products.</title>
        <authorList>
            <person name="Kim T."/>
        </authorList>
    </citation>
    <scope>NUCLEOTIDE SEQUENCE [LARGE SCALE GENOMIC DNA]</scope>
    <source>
        <strain evidence="1">TK-2024</strain>
        <tissue evidence="1">Old leaves</tissue>
    </source>
</reference>
<proteinExistence type="predicted"/>
<dbReference type="EMBL" id="JBBPBN010000088">
    <property type="protein sequence ID" value="KAK8981751.1"/>
    <property type="molecule type" value="Genomic_DNA"/>
</dbReference>
<comment type="caution">
    <text evidence="1">The sequence shown here is derived from an EMBL/GenBank/DDBJ whole genome shotgun (WGS) entry which is preliminary data.</text>
</comment>
<dbReference type="Proteomes" id="UP001396334">
    <property type="component" value="Unassembled WGS sequence"/>
</dbReference>
<gene>
    <name evidence="1" type="ORF">V6N11_049245</name>
</gene>